<reference evidence="3 4" key="1">
    <citation type="submission" date="2024-09" db="EMBL/GenBank/DDBJ databases">
        <authorList>
            <person name="Sun Q."/>
            <person name="Mori K."/>
        </authorList>
    </citation>
    <scope>NUCLEOTIDE SEQUENCE [LARGE SCALE GENOMIC DNA]</scope>
    <source>
        <strain evidence="3 4">NCAIM B.02604</strain>
    </source>
</reference>
<name>A0ABV6P725_9MICC</name>
<dbReference type="Pfam" id="PF13527">
    <property type="entry name" value="Acetyltransf_9"/>
    <property type="match status" value="1"/>
</dbReference>
<feature type="domain" description="Eis-like acetyltransferase" evidence="2">
    <location>
        <begin position="231"/>
        <end position="344"/>
    </location>
</feature>
<dbReference type="Gene3D" id="3.30.1050.10">
    <property type="entry name" value="SCP2 sterol-binding domain"/>
    <property type="match status" value="1"/>
</dbReference>
<dbReference type="SUPFAM" id="SSF55718">
    <property type="entry name" value="SCP-like"/>
    <property type="match status" value="1"/>
</dbReference>
<feature type="domain" description="Enhanced intracellular survival protein" evidence="1">
    <location>
        <begin position="356"/>
        <end position="461"/>
    </location>
</feature>
<accession>A0ABV6P725</accession>
<dbReference type="EMBL" id="JBHLUB010000001">
    <property type="protein sequence ID" value="MFC0580930.1"/>
    <property type="molecule type" value="Genomic_DNA"/>
</dbReference>
<comment type="caution">
    <text evidence="3">The sequence shown here is derived from an EMBL/GenBank/DDBJ whole genome shotgun (WGS) entry which is preliminary data.</text>
</comment>
<dbReference type="Pfam" id="PF13530">
    <property type="entry name" value="SCP2_2"/>
    <property type="match status" value="1"/>
</dbReference>
<organism evidence="3 4">
    <name type="scientific">Micrococcoides hystricis</name>
    <dbReference type="NCBI Taxonomy" id="1572761"/>
    <lineage>
        <taxon>Bacteria</taxon>
        <taxon>Bacillati</taxon>
        <taxon>Actinomycetota</taxon>
        <taxon>Actinomycetes</taxon>
        <taxon>Micrococcales</taxon>
        <taxon>Micrococcaceae</taxon>
        <taxon>Micrococcoides</taxon>
    </lineage>
</organism>
<sequence length="466" mass="50858">MNQDHLKAPSLAPGLKATHFQTGQATEVTGDGPAGPDAATEEFLRAVTYGFYGPKPNAERMATKTQHFVADGLRATVVKPDPAPTGPEAEYGLGENFPVGTFATFFGSYNAGKDVKADASIDPFLPVVMCTDATVNPGYRRRGILRYMMTEAMLHGLENGCALAALTATEATIYQRFGYGVASRQHRIKVNTGPGFQINTEEYGRVVAADPAKIGDLADKIFATFHRNNPGSITRPADYRDRITGNYPKRDGTSKADALRAAIHISPDGEVDAYTVYEMVQKNSGFPDSILIHDLVYNDVQAYLELWKFLGSLDLITSATWGSAPVRDPLTMAMANPRDYQIKEQFDLTWVRVLDVPQAMAGRGYGADGACTLEISDNTKITEGAWELQVKDLQGTATKVESINPEQPVLRMEAHVLASLYSGDVDLRTLLAAGTVTAAGKVDKETLDRLNAMFRLHRRPYSVTYF</sequence>
<dbReference type="RefSeq" id="WP_377457356.1">
    <property type="nucleotide sequence ID" value="NZ_JBHLUB010000001.1"/>
</dbReference>
<evidence type="ECO:0000259" key="2">
    <source>
        <dbReference type="Pfam" id="PF17668"/>
    </source>
</evidence>
<dbReference type="InterPro" id="IPR025559">
    <property type="entry name" value="Eis_dom"/>
</dbReference>
<evidence type="ECO:0000313" key="3">
    <source>
        <dbReference type="EMBL" id="MFC0580930.1"/>
    </source>
</evidence>
<dbReference type="PANTHER" id="PTHR37817:SF1">
    <property type="entry name" value="N-ACETYLTRANSFERASE EIS"/>
    <property type="match status" value="1"/>
</dbReference>
<keyword evidence="4" id="KW-1185">Reference proteome</keyword>
<evidence type="ECO:0000259" key="1">
    <source>
        <dbReference type="Pfam" id="PF13530"/>
    </source>
</evidence>
<dbReference type="Gene3D" id="3.40.630.30">
    <property type="match status" value="2"/>
</dbReference>
<dbReference type="Proteomes" id="UP001589862">
    <property type="component" value="Unassembled WGS sequence"/>
</dbReference>
<dbReference type="InterPro" id="IPR016181">
    <property type="entry name" value="Acyl_CoA_acyltransferase"/>
</dbReference>
<gene>
    <name evidence="3" type="ORF">ACFFFR_00820</name>
</gene>
<dbReference type="InterPro" id="IPR041380">
    <property type="entry name" value="Acetyltransf_17"/>
</dbReference>
<protein>
    <submittedName>
        <fullName evidence="3">GNAT family N-acetyltransferase</fullName>
        <ecNumber evidence="3">2.3.1.-</ecNumber>
    </submittedName>
</protein>
<dbReference type="InterPro" id="IPR036527">
    <property type="entry name" value="SCP2_sterol-bd_dom_sf"/>
</dbReference>
<dbReference type="Pfam" id="PF17668">
    <property type="entry name" value="Acetyltransf_17"/>
    <property type="match status" value="1"/>
</dbReference>
<dbReference type="InterPro" id="IPR051554">
    <property type="entry name" value="Acetyltransferase_Eis"/>
</dbReference>
<dbReference type="EC" id="2.3.1.-" evidence="3"/>
<dbReference type="PANTHER" id="PTHR37817">
    <property type="entry name" value="N-ACETYLTRANSFERASE EIS"/>
    <property type="match status" value="1"/>
</dbReference>
<evidence type="ECO:0000313" key="4">
    <source>
        <dbReference type="Proteomes" id="UP001589862"/>
    </source>
</evidence>
<dbReference type="SUPFAM" id="SSF55729">
    <property type="entry name" value="Acyl-CoA N-acyltransferases (Nat)"/>
    <property type="match status" value="1"/>
</dbReference>
<proteinExistence type="predicted"/>
<dbReference type="GO" id="GO:0016746">
    <property type="term" value="F:acyltransferase activity"/>
    <property type="evidence" value="ECO:0007669"/>
    <property type="project" value="UniProtKB-KW"/>
</dbReference>
<keyword evidence="3" id="KW-0012">Acyltransferase</keyword>
<keyword evidence="3" id="KW-0808">Transferase</keyword>